<sequence>MEPERSPAGHLVALLDSHIITQLIASAVRFKIPDQLAGRTLTDEQLSAATGIGVPVLRRYLRALQGLGLVEEVGAAQYRGTALADLLRSDSGSLHGHSLMAGDDYYGAWAELDHALRSGESAFEHRYRGSLWDRLNEQSQVAESFTRTMQWNSERALDEVLGLYDFSAAGTIADLGAGHGTLTAGLLDRHPQLRAIVLEQPAVIEHARRALTEAGLSDRCDFVAGDLLHEIPRGADLYLLKSVIHNWNDESALRILRNCRAAIGTTGRLLVIERVTDTTDLLNAAIRDLSMLVLFGSQERSQEEYASLLADAGFVLTRAVTGPTGICVLEAVPAP</sequence>
<dbReference type="RefSeq" id="WP_184934223.1">
    <property type="nucleotide sequence ID" value="NZ_JACHJV010000001.1"/>
</dbReference>
<dbReference type="GO" id="GO:0008171">
    <property type="term" value="F:O-methyltransferase activity"/>
    <property type="evidence" value="ECO:0007669"/>
    <property type="project" value="InterPro"/>
</dbReference>
<organism evidence="7 8">
    <name type="scientific">Kitasatospora kifunensis</name>
    <name type="common">Streptomyces kifunensis</name>
    <dbReference type="NCBI Taxonomy" id="58351"/>
    <lineage>
        <taxon>Bacteria</taxon>
        <taxon>Bacillati</taxon>
        <taxon>Actinomycetota</taxon>
        <taxon>Actinomycetes</taxon>
        <taxon>Kitasatosporales</taxon>
        <taxon>Streptomycetaceae</taxon>
        <taxon>Kitasatospora</taxon>
    </lineage>
</organism>
<dbReference type="PANTHER" id="PTHR43712:SF2">
    <property type="entry name" value="O-METHYLTRANSFERASE CICE"/>
    <property type="match status" value="1"/>
</dbReference>
<dbReference type="Proteomes" id="UP000540506">
    <property type="component" value="Unassembled WGS sequence"/>
</dbReference>
<dbReference type="SUPFAM" id="SSF46785">
    <property type="entry name" value="Winged helix' DNA-binding domain"/>
    <property type="match status" value="1"/>
</dbReference>
<evidence type="ECO:0000256" key="3">
    <source>
        <dbReference type="ARBA" id="ARBA00022691"/>
    </source>
</evidence>
<dbReference type="Gene3D" id="3.40.50.150">
    <property type="entry name" value="Vaccinia Virus protein VP39"/>
    <property type="match status" value="1"/>
</dbReference>
<keyword evidence="1 7" id="KW-0489">Methyltransferase</keyword>
<evidence type="ECO:0000313" key="7">
    <source>
        <dbReference type="EMBL" id="MBB4921973.1"/>
    </source>
</evidence>
<keyword evidence="2 7" id="KW-0808">Transferase</keyword>
<proteinExistence type="predicted"/>
<dbReference type="InterPro" id="IPR036390">
    <property type="entry name" value="WH_DNA-bd_sf"/>
</dbReference>
<dbReference type="PIRSF" id="PIRSF005739">
    <property type="entry name" value="O-mtase"/>
    <property type="match status" value="1"/>
</dbReference>
<dbReference type="InterPro" id="IPR016461">
    <property type="entry name" value="COMT-like"/>
</dbReference>
<evidence type="ECO:0000313" key="8">
    <source>
        <dbReference type="Proteomes" id="UP000540506"/>
    </source>
</evidence>
<dbReference type="SUPFAM" id="SSF53335">
    <property type="entry name" value="S-adenosyl-L-methionine-dependent methyltransferases"/>
    <property type="match status" value="1"/>
</dbReference>
<feature type="domain" description="O-methyltransferase C-terminal" evidence="5">
    <location>
        <begin position="109"/>
        <end position="314"/>
    </location>
</feature>
<dbReference type="Gene3D" id="1.10.287.1350">
    <property type="match status" value="1"/>
</dbReference>
<feature type="active site" description="Proton acceptor" evidence="4">
    <location>
        <position position="245"/>
    </location>
</feature>
<dbReference type="Gene3D" id="1.10.10.10">
    <property type="entry name" value="Winged helix-like DNA-binding domain superfamily/Winged helix DNA-binding domain"/>
    <property type="match status" value="1"/>
</dbReference>
<dbReference type="PANTHER" id="PTHR43712">
    <property type="entry name" value="PUTATIVE (AFU_ORTHOLOGUE AFUA_4G14580)-RELATED"/>
    <property type="match status" value="1"/>
</dbReference>
<protein>
    <submittedName>
        <fullName evidence="7">SAM-dependent methyltransferase</fullName>
    </submittedName>
</protein>
<evidence type="ECO:0000259" key="6">
    <source>
        <dbReference type="Pfam" id="PF08100"/>
    </source>
</evidence>
<dbReference type="PROSITE" id="PS51683">
    <property type="entry name" value="SAM_OMT_II"/>
    <property type="match status" value="1"/>
</dbReference>
<reference evidence="7 8" key="1">
    <citation type="submission" date="2020-08" db="EMBL/GenBank/DDBJ databases">
        <title>Sequencing the genomes of 1000 actinobacteria strains.</title>
        <authorList>
            <person name="Klenk H.-P."/>
        </authorList>
    </citation>
    <scope>NUCLEOTIDE SEQUENCE [LARGE SCALE GENOMIC DNA]</scope>
    <source>
        <strain evidence="7 8">DSM 41654</strain>
    </source>
</reference>
<comment type="caution">
    <text evidence="7">The sequence shown here is derived from an EMBL/GenBank/DDBJ whole genome shotgun (WGS) entry which is preliminary data.</text>
</comment>
<dbReference type="InterPro" id="IPR012967">
    <property type="entry name" value="COMT_dimerisation"/>
</dbReference>
<dbReference type="AlphaFoldDB" id="A0A7W7VTN9"/>
<keyword evidence="8" id="KW-1185">Reference proteome</keyword>
<dbReference type="InterPro" id="IPR036388">
    <property type="entry name" value="WH-like_DNA-bd_sf"/>
</dbReference>
<dbReference type="Pfam" id="PF08100">
    <property type="entry name" value="Dimerisation"/>
    <property type="match status" value="1"/>
</dbReference>
<dbReference type="InterPro" id="IPR001077">
    <property type="entry name" value="COMT_C"/>
</dbReference>
<feature type="domain" description="O-methyltransferase dimerisation" evidence="6">
    <location>
        <begin position="14"/>
        <end position="87"/>
    </location>
</feature>
<accession>A0A7W7VTN9</accession>
<evidence type="ECO:0000256" key="4">
    <source>
        <dbReference type="PIRSR" id="PIRSR005739-1"/>
    </source>
</evidence>
<evidence type="ECO:0000259" key="5">
    <source>
        <dbReference type="Pfam" id="PF00891"/>
    </source>
</evidence>
<evidence type="ECO:0000256" key="1">
    <source>
        <dbReference type="ARBA" id="ARBA00022603"/>
    </source>
</evidence>
<dbReference type="Pfam" id="PF00891">
    <property type="entry name" value="Methyltransf_2"/>
    <property type="match status" value="1"/>
</dbReference>
<dbReference type="EMBL" id="JACHJV010000001">
    <property type="protein sequence ID" value="MBB4921973.1"/>
    <property type="molecule type" value="Genomic_DNA"/>
</dbReference>
<dbReference type="InterPro" id="IPR029063">
    <property type="entry name" value="SAM-dependent_MTases_sf"/>
</dbReference>
<keyword evidence="3" id="KW-0949">S-adenosyl-L-methionine</keyword>
<dbReference type="GO" id="GO:0032259">
    <property type="term" value="P:methylation"/>
    <property type="evidence" value="ECO:0007669"/>
    <property type="project" value="UniProtKB-KW"/>
</dbReference>
<dbReference type="GO" id="GO:0046983">
    <property type="term" value="F:protein dimerization activity"/>
    <property type="evidence" value="ECO:0007669"/>
    <property type="project" value="InterPro"/>
</dbReference>
<gene>
    <name evidence="7" type="ORF">FHR34_000966</name>
</gene>
<name>A0A7W7VTN9_KITKI</name>
<evidence type="ECO:0000256" key="2">
    <source>
        <dbReference type="ARBA" id="ARBA00022679"/>
    </source>
</evidence>
<dbReference type="CDD" id="cd02440">
    <property type="entry name" value="AdoMet_MTases"/>
    <property type="match status" value="1"/>
</dbReference>